<dbReference type="EMBL" id="JQ805139">
    <property type="protein sequence ID" value="AFK83952.1"/>
    <property type="molecule type" value="Genomic_DNA"/>
</dbReference>
<feature type="transmembrane region" description="Helical" evidence="1">
    <location>
        <begin position="69"/>
        <end position="89"/>
    </location>
</feature>
<evidence type="ECO:0000313" key="3">
    <source>
        <dbReference type="Proteomes" id="UP000103899"/>
    </source>
</evidence>
<dbReference type="RefSeq" id="YP_010797140.1">
    <property type="nucleotide sequence ID" value="NC_076129.1"/>
</dbReference>
<keyword evidence="1" id="KW-0812">Transmembrane</keyword>
<name>I3VQA8_9BETA</name>
<proteinExistence type="predicted"/>
<keyword evidence="1" id="KW-1133">Transmembrane helix</keyword>
<dbReference type="GeneID" id="80534843"/>
<dbReference type="KEGG" id="vg:80534843"/>
<accession>I3VQA8</accession>
<evidence type="ECO:0000313" key="2">
    <source>
        <dbReference type="EMBL" id="AFK83952.1"/>
    </source>
</evidence>
<reference evidence="2 3" key="1">
    <citation type="journal article" date="2012" name="J. Virol.">
        <title>A Novel Bat Herpesvirus Encodes Homologues of Major Histocompatibility Complex Classes I and II, C-Type Lectin, and a Unique Family of Immune-Related Genes.</title>
        <authorList>
            <person name="Zhang H."/>
            <person name="Todd S."/>
            <person name="Tachedjian M."/>
            <person name="Barr J.A."/>
            <person name="Luo M."/>
            <person name="Yu M."/>
            <person name="Marsh G.A."/>
            <person name="Crameri G."/>
            <person name="Wang L.F."/>
        </authorList>
    </citation>
    <scope>NUCLEOTIDE SEQUENCE [LARGE SCALE GENOMIC DNA]</scope>
    <source>
        <strain evidence="2">B7D8</strain>
    </source>
</reference>
<evidence type="ECO:0000256" key="1">
    <source>
        <dbReference type="SAM" id="Phobius"/>
    </source>
</evidence>
<organism evidence="2 3">
    <name type="scientific">miniopterid betaherpesvirus 1</name>
    <dbReference type="NCBI Taxonomy" id="3070189"/>
    <lineage>
        <taxon>Viruses</taxon>
        <taxon>Duplodnaviria</taxon>
        <taxon>Heunggongvirae</taxon>
        <taxon>Peploviricota</taxon>
        <taxon>Herviviricetes</taxon>
        <taxon>Herpesvirales</taxon>
        <taxon>Orthoherpesviridae</taxon>
        <taxon>Betaherpesvirinae</taxon>
        <taxon>Quwivirus</taxon>
        <taxon>Quwivirus miniopteridbeta1</taxon>
    </lineage>
</organism>
<dbReference type="Proteomes" id="UP000103899">
    <property type="component" value="Segment"/>
</dbReference>
<protein>
    <submittedName>
        <fullName evidence="2">B118</fullName>
    </submittedName>
</protein>
<keyword evidence="3" id="KW-1185">Reference proteome</keyword>
<keyword evidence="1" id="KW-0472">Membrane</keyword>
<sequence length="103" mass="11465">MVWSVNTKPVNVTIRENSDTETRAGTNQTNLTFIVSPPRPTTAVIVNSTPDYNTSTSKLNSKSPPKTGVAALIALSLTISMTALMYLIYKYRPYCSVPYRRMF</sequence>